<dbReference type="InterPro" id="IPR051011">
    <property type="entry name" value="Metal_resp_trans_reg"/>
</dbReference>
<dbReference type="InterPro" id="IPR011991">
    <property type="entry name" value="ArsR-like_HTH"/>
</dbReference>
<dbReference type="SMART" id="SM00418">
    <property type="entry name" value="HTH_ARSR"/>
    <property type="match status" value="1"/>
</dbReference>
<keyword evidence="2" id="KW-0238">DNA-binding</keyword>
<dbReference type="RefSeq" id="WP_171324456.1">
    <property type="nucleotide sequence ID" value="NZ_JABFBC010000001.1"/>
</dbReference>
<proteinExistence type="predicted"/>
<keyword evidence="6" id="KW-1185">Reference proteome</keyword>
<dbReference type="GO" id="GO:0003677">
    <property type="term" value="F:DNA binding"/>
    <property type="evidence" value="ECO:0007669"/>
    <property type="project" value="UniProtKB-KW"/>
</dbReference>
<dbReference type="PANTHER" id="PTHR43132:SF2">
    <property type="entry name" value="ARSENICAL RESISTANCE OPERON REPRESSOR ARSR-RELATED"/>
    <property type="match status" value="1"/>
</dbReference>
<keyword evidence="1" id="KW-0805">Transcription regulation</keyword>
<reference evidence="5 6" key="1">
    <citation type="submission" date="2020-05" db="EMBL/GenBank/DDBJ databases">
        <title>Gimesia benthica sp. nov., a novel planctomycete isolated from a deep-sea water sample of the Northwest Indian Ocean.</title>
        <authorList>
            <person name="Wang J."/>
            <person name="Ruan C."/>
            <person name="Song L."/>
            <person name="Zhu Y."/>
            <person name="Li A."/>
            <person name="Zheng X."/>
            <person name="Wang L."/>
            <person name="Lu Z."/>
            <person name="Huang Y."/>
            <person name="Du W."/>
            <person name="Zhou Y."/>
            <person name="Huang L."/>
            <person name="Dai X."/>
        </authorList>
    </citation>
    <scope>NUCLEOTIDE SEQUENCE [LARGE SCALE GENOMIC DNA]</scope>
    <source>
        <strain evidence="5 6">YYQ-30</strain>
    </source>
</reference>
<dbReference type="InterPro" id="IPR036388">
    <property type="entry name" value="WH-like_DNA-bd_sf"/>
</dbReference>
<dbReference type="PRINTS" id="PR00778">
    <property type="entry name" value="HTHARSR"/>
</dbReference>
<evidence type="ECO:0000259" key="4">
    <source>
        <dbReference type="PROSITE" id="PS50987"/>
    </source>
</evidence>
<accession>A0A849L2R1</accession>
<dbReference type="Pfam" id="PF01022">
    <property type="entry name" value="HTH_5"/>
    <property type="match status" value="1"/>
</dbReference>
<dbReference type="EMBL" id="JABFBC010000001">
    <property type="protein sequence ID" value="NNU80575.1"/>
    <property type="molecule type" value="Genomic_DNA"/>
</dbReference>
<keyword evidence="3" id="KW-0804">Transcription</keyword>
<dbReference type="GO" id="GO:0003700">
    <property type="term" value="F:DNA-binding transcription factor activity"/>
    <property type="evidence" value="ECO:0007669"/>
    <property type="project" value="InterPro"/>
</dbReference>
<dbReference type="AlphaFoldDB" id="A0A849L2R1"/>
<evidence type="ECO:0000256" key="3">
    <source>
        <dbReference type="ARBA" id="ARBA00023163"/>
    </source>
</evidence>
<protein>
    <submittedName>
        <fullName evidence="5">Helix-turn-helix transcriptional regulator</fullName>
    </submittedName>
</protein>
<dbReference type="PROSITE" id="PS50987">
    <property type="entry name" value="HTH_ARSR_2"/>
    <property type="match status" value="1"/>
</dbReference>
<evidence type="ECO:0000256" key="2">
    <source>
        <dbReference type="ARBA" id="ARBA00023125"/>
    </source>
</evidence>
<evidence type="ECO:0000313" key="5">
    <source>
        <dbReference type="EMBL" id="NNU80575.1"/>
    </source>
</evidence>
<sequence length="115" mass="12707">MTTAGPASATRVAASTSPRIDRGFDTDLAIAFMKAAAHPQRLSILRHLASGEKSVGMLELLLQKRQAAVSQQLARLRQEGLVVNRRDGKAIHYSLATPQVEHFVRCMQEAFRRQP</sequence>
<dbReference type="CDD" id="cd00090">
    <property type="entry name" value="HTH_ARSR"/>
    <property type="match status" value="1"/>
</dbReference>
<feature type="domain" description="HTH arsR-type" evidence="4">
    <location>
        <begin position="20"/>
        <end position="115"/>
    </location>
</feature>
<dbReference type="InterPro" id="IPR036390">
    <property type="entry name" value="WH_DNA-bd_sf"/>
</dbReference>
<dbReference type="PANTHER" id="PTHR43132">
    <property type="entry name" value="ARSENICAL RESISTANCE OPERON REPRESSOR ARSR-RELATED"/>
    <property type="match status" value="1"/>
</dbReference>
<comment type="caution">
    <text evidence="5">The sequence shown here is derived from an EMBL/GenBank/DDBJ whole genome shotgun (WGS) entry which is preliminary data.</text>
</comment>
<dbReference type="SUPFAM" id="SSF46785">
    <property type="entry name" value="Winged helix' DNA-binding domain"/>
    <property type="match status" value="1"/>
</dbReference>
<dbReference type="Gene3D" id="1.10.10.10">
    <property type="entry name" value="Winged helix-like DNA-binding domain superfamily/Winged helix DNA-binding domain"/>
    <property type="match status" value="1"/>
</dbReference>
<dbReference type="Proteomes" id="UP000572377">
    <property type="component" value="Unassembled WGS sequence"/>
</dbReference>
<gene>
    <name evidence="5" type="ORF">HMH01_09015</name>
</gene>
<organism evidence="5 6">
    <name type="scientific">Halovulum dunhuangense</name>
    <dbReference type="NCBI Taxonomy" id="1505036"/>
    <lineage>
        <taxon>Bacteria</taxon>
        <taxon>Pseudomonadati</taxon>
        <taxon>Pseudomonadota</taxon>
        <taxon>Alphaproteobacteria</taxon>
        <taxon>Rhodobacterales</taxon>
        <taxon>Paracoccaceae</taxon>
        <taxon>Halovulum</taxon>
    </lineage>
</organism>
<name>A0A849L2R1_9RHOB</name>
<dbReference type="InterPro" id="IPR001845">
    <property type="entry name" value="HTH_ArsR_DNA-bd_dom"/>
</dbReference>
<evidence type="ECO:0000256" key="1">
    <source>
        <dbReference type="ARBA" id="ARBA00023015"/>
    </source>
</evidence>
<dbReference type="NCBIfam" id="NF033788">
    <property type="entry name" value="HTH_metalloreg"/>
    <property type="match status" value="1"/>
</dbReference>
<evidence type="ECO:0000313" key="6">
    <source>
        <dbReference type="Proteomes" id="UP000572377"/>
    </source>
</evidence>